<dbReference type="PRINTS" id="PR00682">
    <property type="entry name" value="IPNSYNTHASE"/>
</dbReference>
<evidence type="ECO:0000256" key="1">
    <source>
        <dbReference type="ARBA" id="ARBA00022723"/>
    </source>
</evidence>
<dbReference type="GO" id="GO:0046872">
    <property type="term" value="F:metal ion binding"/>
    <property type="evidence" value="ECO:0007669"/>
    <property type="project" value="UniProtKB-KW"/>
</dbReference>
<feature type="domain" description="Fe2OG dioxygenase" evidence="4">
    <location>
        <begin position="220"/>
        <end position="319"/>
    </location>
</feature>
<dbReference type="RefSeq" id="XP_008441598.2">
    <property type="nucleotide sequence ID" value="XM_008443376.3"/>
</dbReference>
<dbReference type="PROSITE" id="PS51471">
    <property type="entry name" value="FE2OG_OXY"/>
    <property type="match status" value="1"/>
</dbReference>
<gene>
    <name evidence="6" type="primary">LOC103485678</name>
</gene>
<dbReference type="GO" id="GO:0045544">
    <property type="term" value="F:gibberellin 20-oxidase activity"/>
    <property type="evidence" value="ECO:0007669"/>
    <property type="project" value="UniProtKB-ARBA"/>
</dbReference>
<dbReference type="AlphaFoldDB" id="A0A1S3B3S2"/>
<dbReference type="InParanoid" id="A0A1S3B3S2"/>
<dbReference type="Proteomes" id="UP001652600">
    <property type="component" value="Chromosome 3"/>
</dbReference>
<dbReference type="PANTHER" id="PTHR47990">
    <property type="entry name" value="2-OXOGLUTARATE (2OG) AND FE(II)-DEPENDENT OXYGENASE SUPERFAMILY PROTEIN-RELATED"/>
    <property type="match status" value="1"/>
</dbReference>
<protein>
    <submittedName>
        <fullName evidence="6">Gibberellin 20 oxidase 2</fullName>
    </submittedName>
</protein>
<dbReference type="eggNOG" id="KOG0143">
    <property type="taxonomic scope" value="Eukaryota"/>
</dbReference>
<evidence type="ECO:0000313" key="5">
    <source>
        <dbReference type="Proteomes" id="UP001652600"/>
    </source>
</evidence>
<dbReference type="Pfam" id="PF14226">
    <property type="entry name" value="DIOX_N"/>
    <property type="match status" value="1"/>
</dbReference>
<dbReference type="SUPFAM" id="SSF51197">
    <property type="entry name" value="Clavaminate synthase-like"/>
    <property type="match status" value="1"/>
</dbReference>
<evidence type="ECO:0000259" key="4">
    <source>
        <dbReference type="PROSITE" id="PS51471"/>
    </source>
</evidence>
<keyword evidence="1 3" id="KW-0479">Metal-binding</keyword>
<dbReference type="InterPro" id="IPR026992">
    <property type="entry name" value="DIOX_N"/>
</dbReference>
<dbReference type="KEGG" id="cmo:103485678"/>
<proteinExistence type="inferred from homology"/>
<accession>A0A1S3B3S2</accession>
<dbReference type="InterPro" id="IPR027443">
    <property type="entry name" value="IPNS-like_sf"/>
</dbReference>
<reference evidence="6" key="1">
    <citation type="submission" date="2025-08" db="UniProtKB">
        <authorList>
            <consortium name="RefSeq"/>
        </authorList>
    </citation>
    <scope>IDENTIFICATION</scope>
    <source>
        <tissue evidence="6">Stem</tissue>
    </source>
</reference>
<keyword evidence="2 3" id="KW-0408">Iron</keyword>
<dbReference type="GO" id="GO:0009686">
    <property type="term" value="P:gibberellin biosynthetic process"/>
    <property type="evidence" value="ECO:0007669"/>
    <property type="project" value="UniProtKB-ARBA"/>
</dbReference>
<evidence type="ECO:0000256" key="3">
    <source>
        <dbReference type="RuleBase" id="RU003682"/>
    </source>
</evidence>
<dbReference type="InterPro" id="IPR050231">
    <property type="entry name" value="Iron_ascorbate_oxido_reductase"/>
</dbReference>
<dbReference type="Gene3D" id="2.60.120.330">
    <property type="entry name" value="B-lactam Antibiotic, Isopenicillin N Synthase, Chain"/>
    <property type="match status" value="1"/>
</dbReference>
<keyword evidence="5" id="KW-1185">Reference proteome</keyword>
<sequence>MDSNISEFDSQEQAPNEALPFLHASKLTHKTLFVSSKFIWPKGDLVEAYGKLSEPYVDLEGFLKGDKKATLEASKLVRKACLEHGFFQVTNHGVDQNLLATALHEMGPIFNLPFNVKTRASQSHPAKMWGFSTAHSNRFSSKLPWKETFSFGFDHCNSFNNEPSVVDFFSSTLGKEFKEIGVIYEKYCEAMRDLSLALTELLGISLGLERSHFRMFFEDGSSIMRLNSYPICEQGGVALGTGPHCDPTALTILHQDQVGGLEVFANNLWHSVPPSPNALVVNIGDLLMAQCNGEYKSCVHRAVVNKHKERRSLAFFLCPRKDKVVRPPEKLISDDESRKYPDFSWSELLEFTQKHYRADAATLQNFTKWVVSSRPWGL</sequence>
<keyword evidence="3" id="KW-0560">Oxidoreductase</keyword>
<name>A0A1S3B3S2_CUCME</name>
<dbReference type="Pfam" id="PF03171">
    <property type="entry name" value="2OG-FeII_Oxy"/>
    <property type="match status" value="1"/>
</dbReference>
<dbReference type="InterPro" id="IPR044861">
    <property type="entry name" value="IPNS-like_FE2OG_OXY"/>
</dbReference>
<evidence type="ECO:0000313" key="6">
    <source>
        <dbReference type="RefSeq" id="XP_008441598.2"/>
    </source>
</evidence>
<organism evidence="5 6">
    <name type="scientific">Cucumis melo</name>
    <name type="common">Muskmelon</name>
    <dbReference type="NCBI Taxonomy" id="3656"/>
    <lineage>
        <taxon>Eukaryota</taxon>
        <taxon>Viridiplantae</taxon>
        <taxon>Streptophyta</taxon>
        <taxon>Embryophyta</taxon>
        <taxon>Tracheophyta</taxon>
        <taxon>Spermatophyta</taxon>
        <taxon>Magnoliopsida</taxon>
        <taxon>eudicotyledons</taxon>
        <taxon>Gunneridae</taxon>
        <taxon>Pentapetalae</taxon>
        <taxon>rosids</taxon>
        <taxon>fabids</taxon>
        <taxon>Cucurbitales</taxon>
        <taxon>Cucurbitaceae</taxon>
        <taxon>Benincaseae</taxon>
        <taxon>Cucumis</taxon>
    </lineage>
</organism>
<comment type="similarity">
    <text evidence="3">Belongs to the iron/ascorbate-dependent oxidoreductase family.</text>
</comment>
<evidence type="ECO:0000256" key="2">
    <source>
        <dbReference type="ARBA" id="ARBA00023004"/>
    </source>
</evidence>
<dbReference type="InterPro" id="IPR005123">
    <property type="entry name" value="Oxoglu/Fe-dep_dioxygenase_dom"/>
</dbReference>
<dbReference type="GeneID" id="103485678"/>